<dbReference type="Proteomes" id="UP000257039">
    <property type="component" value="Unassembled WGS sequence"/>
</dbReference>
<evidence type="ECO:0000313" key="1">
    <source>
        <dbReference type="EMBL" id="RDH42526.1"/>
    </source>
</evidence>
<comment type="caution">
    <text evidence="1">The sequence shown here is derived from an EMBL/GenBank/DDBJ whole genome shotgun (WGS) entry which is preliminary data.</text>
</comment>
<keyword evidence="2" id="KW-1185">Reference proteome</keyword>
<dbReference type="EMBL" id="NDXW01000001">
    <property type="protein sequence ID" value="RDH42526.1"/>
    <property type="molecule type" value="Genomic_DNA"/>
</dbReference>
<sequence length="61" mass="6877">MVEKLDLAKVSTTTVAVQDTTDNVGGRYHTLLCFSYKAKFTKKLVKLRALMQQLQLSGMKK</sequence>
<evidence type="ECO:0000313" key="2">
    <source>
        <dbReference type="Proteomes" id="UP000257039"/>
    </source>
</evidence>
<gene>
    <name evidence="1" type="ORF">B9G39_03180</name>
</gene>
<reference evidence="1 2" key="1">
    <citation type="submission" date="2017-04" db="EMBL/GenBank/DDBJ databases">
        <title>Draft genome sequence of Zooshikella ganghwensis VG4 isolated from Red Sea sediments.</title>
        <authorList>
            <person name="Rehman Z."/>
            <person name="Alam I."/>
            <person name="Kamau A."/>
            <person name="Bajic V."/>
            <person name="Leiknes T."/>
        </authorList>
    </citation>
    <scope>NUCLEOTIDE SEQUENCE [LARGE SCALE GENOMIC DNA]</scope>
    <source>
        <strain evidence="1 2">VG4</strain>
    </source>
</reference>
<dbReference type="AlphaFoldDB" id="A0A4P9VIZ0"/>
<protein>
    <submittedName>
        <fullName evidence="1">Uncharacterized protein</fullName>
    </submittedName>
</protein>
<name>A0A4P9VIZ0_9GAMM</name>
<accession>A0A4P9VIZ0</accession>
<organism evidence="1 2">
    <name type="scientific">Zooshikella ganghwensis</name>
    <dbReference type="NCBI Taxonomy" id="202772"/>
    <lineage>
        <taxon>Bacteria</taxon>
        <taxon>Pseudomonadati</taxon>
        <taxon>Pseudomonadota</taxon>
        <taxon>Gammaproteobacteria</taxon>
        <taxon>Oceanospirillales</taxon>
        <taxon>Zooshikellaceae</taxon>
        <taxon>Zooshikella</taxon>
    </lineage>
</organism>
<proteinExistence type="predicted"/>